<dbReference type="Pfam" id="PF02632">
    <property type="entry name" value="BioY"/>
    <property type="match status" value="1"/>
</dbReference>
<feature type="transmembrane region" description="Helical" evidence="3">
    <location>
        <begin position="118"/>
        <end position="140"/>
    </location>
</feature>
<dbReference type="RefSeq" id="WP_092473367.1">
    <property type="nucleotide sequence ID" value="NZ_FOOX01000016.1"/>
</dbReference>
<comment type="similarity">
    <text evidence="1 2">Belongs to the BioY family.</text>
</comment>
<feature type="transmembrane region" description="Helical" evidence="3">
    <location>
        <begin position="85"/>
        <end position="106"/>
    </location>
</feature>
<dbReference type="OrthoDB" id="9803495at2"/>
<keyword evidence="2 3" id="KW-0472">Membrane</keyword>
<evidence type="ECO:0000313" key="4">
    <source>
        <dbReference type="EMBL" id="SFH09737.1"/>
    </source>
</evidence>
<sequence>MSKLTPREIVLMAMFAALAVVAALLFRFLGGMIVPFSLLPFVVLLAGGLLGPRLGAMSMLLYVVMGLLGIPVFEKPPYGGPGYVLLPTFGFLIGFIAAAYVVGLILQGKRDAGVVRTTVAMLAGVVVIYAVGLPYLYAILNYYVGQTYNVATVLTIGFVPFIGFDLIKAATAGVLIRLVSMRIPELRREQP</sequence>
<keyword evidence="3" id="KW-1133">Transmembrane helix</keyword>
<proteinExistence type="inferred from homology"/>
<evidence type="ECO:0000256" key="1">
    <source>
        <dbReference type="ARBA" id="ARBA00010692"/>
    </source>
</evidence>
<comment type="subcellular location">
    <subcellularLocation>
        <location evidence="2">Cell membrane</location>
        <topology evidence="2">Multi-pass membrane protein</topology>
    </subcellularLocation>
</comment>
<dbReference type="PANTHER" id="PTHR34295:SF1">
    <property type="entry name" value="BIOTIN TRANSPORTER BIOY"/>
    <property type="match status" value="1"/>
</dbReference>
<dbReference type="AlphaFoldDB" id="A0A1I2X9Q3"/>
<evidence type="ECO:0000256" key="2">
    <source>
        <dbReference type="PIRNR" id="PIRNR016661"/>
    </source>
</evidence>
<keyword evidence="2" id="KW-1003">Cell membrane</keyword>
<keyword evidence="3" id="KW-0812">Transmembrane</keyword>
<dbReference type="GO" id="GO:0015225">
    <property type="term" value="F:biotin transmembrane transporter activity"/>
    <property type="evidence" value="ECO:0007669"/>
    <property type="project" value="UniProtKB-UniRule"/>
</dbReference>
<keyword evidence="2" id="KW-0813">Transport</keyword>
<keyword evidence="5" id="KW-1185">Reference proteome</keyword>
<feature type="transmembrane region" description="Helical" evidence="3">
    <location>
        <begin position="57"/>
        <end position="73"/>
    </location>
</feature>
<reference evidence="5" key="1">
    <citation type="submission" date="2016-10" db="EMBL/GenBank/DDBJ databases">
        <authorList>
            <person name="Varghese N."/>
            <person name="Submissions S."/>
        </authorList>
    </citation>
    <scope>NUCLEOTIDE SEQUENCE [LARGE SCALE GENOMIC DNA]</scope>
    <source>
        <strain evidence="5">DSM 17038</strain>
    </source>
</reference>
<dbReference type="GO" id="GO:0005886">
    <property type="term" value="C:plasma membrane"/>
    <property type="evidence" value="ECO:0007669"/>
    <property type="project" value="UniProtKB-SubCell"/>
</dbReference>
<dbReference type="PANTHER" id="PTHR34295">
    <property type="entry name" value="BIOTIN TRANSPORTER BIOY"/>
    <property type="match status" value="1"/>
</dbReference>
<name>A0A1I2X9Q3_9FIRM</name>
<dbReference type="STRING" id="341036.SAMN05660649_03844"/>
<feature type="transmembrane region" description="Helical" evidence="3">
    <location>
        <begin position="152"/>
        <end position="179"/>
    </location>
</feature>
<dbReference type="Gene3D" id="1.10.1760.20">
    <property type="match status" value="1"/>
</dbReference>
<dbReference type="Proteomes" id="UP000199337">
    <property type="component" value="Unassembled WGS sequence"/>
</dbReference>
<protein>
    <recommendedName>
        <fullName evidence="2">Biotin transporter</fullName>
    </recommendedName>
</protein>
<dbReference type="EMBL" id="FOOX01000016">
    <property type="protein sequence ID" value="SFH09737.1"/>
    <property type="molecule type" value="Genomic_DNA"/>
</dbReference>
<dbReference type="InterPro" id="IPR003784">
    <property type="entry name" value="BioY"/>
</dbReference>
<organism evidence="4 5">
    <name type="scientific">Desulfotruncus arcticus DSM 17038</name>
    <dbReference type="NCBI Taxonomy" id="1121424"/>
    <lineage>
        <taxon>Bacteria</taxon>
        <taxon>Bacillati</taxon>
        <taxon>Bacillota</taxon>
        <taxon>Clostridia</taxon>
        <taxon>Eubacteriales</taxon>
        <taxon>Desulfallaceae</taxon>
        <taxon>Desulfotruncus</taxon>
    </lineage>
</organism>
<feature type="transmembrane region" description="Helical" evidence="3">
    <location>
        <begin position="32"/>
        <end position="50"/>
    </location>
</feature>
<dbReference type="PIRSF" id="PIRSF016661">
    <property type="entry name" value="BioY"/>
    <property type="match status" value="1"/>
</dbReference>
<gene>
    <name evidence="4" type="ORF">SAMN05660649_03844</name>
</gene>
<accession>A0A1I2X9Q3</accession>
<feature type="transmembrane region" description="Helical" evidence="3">
    <location>
        <begin position="9"/>
        <end position="26"/>
    </location>
</feature>
<evidence type="ECO:0000313" key="5">
    <source>
        <dbReference type="Proteomes" id="UP000199337"/>
    </source>
</evidence>
<evidence type="ECO:0000256" key="3">
    <source>
        <dbReference type="SAM" id="Phobius"/>
    </source>
</evidence>